<reference evidence="2" key="1">
    <citation type="journal article" date="2023" name="Plant J.">
        <title>Genome sequences and population genomics provide insights into the demographic history, inbreeding, and mutation load of two 'living fossil' tree species of Dipteronia.</title>
        <authorList>
            <person name="Feng Y."/>
            <person name="Comes H.P."/>
            <person name="Chen J."/>
            <person name="Zhu S."/>
            <person name="Lu R."/>
            <person name="Zhang X."/>
            <person name="Li P."/>
            <person name="Qiu J."/>
            <person name="Olsen K.M."/>
            <person name="Qiu Y."/>
        </authorList>
    </citation>
    <scope>NUCLEOTIDE SEQUENCE</scope>
    <source>
        <strain evidence="2">KIB01</strain>
    </source>
</reference>
<sequence length="158" mass="17901">MVGAGKNKVSFTVEGIRQELKMVRQKTVANDGPPRVSQWKRVARWGPIVETSSSLEDIVCGFNLDIVFLMETKATYSLMELYACIWSDWVSLVNWLVFLMGTSGDSTSRLDGLLKQSVIGWCMIIGISRVAEMANRKEMQKEIDEKRKELSEASKNIY</sequence>
<keyword evidence="1" id="KW-0175">Coiled coil</keyword>
<evidence type="ECO:0000313" key="2">
    <source>
        <dbReference type="EMBL" id="KAK2638330.1"/>
    </source>
</evidence>
<keyword evidence="3" id="KW-1185">Reference proteome</keyword>
<evidence type="ECO:0000313" key="3">
    <source>
        <dbReference type="Proteomes" id="UP001280121"/>
    </source>
</evidence>
<proteinExistence type="predicted"/>
<feature type="coiled-coil region" evidence="1">
    <location>
        <begin position="129"/>
        <end position="156"/>
    </location>
</feature>
<protein>
    <submittedName>
        <fullName evidence="2">Uncharacterized protein</fullName>
    </submittedName>
</protein>
<name>A0AAD9TLL2_9ROSI</name>
<dbReference type="EMBL" id="JANJYI010000008">
    <property type="protein sequence ID" value="KAK2638330.1"/>
    <property type="molecule type" value="Genomic_DNA"/>
</dbReference>
<gene>
    <name evidence="2" type="ORF">Ddye_026125</name>
</gene>
<accession>A0AAD9TLL2</accession>
<organism evidence="2 3">
    <name type="scientific">Dipteronia dyeriana</name>
    <dbReference type="NCBI Taxonomy" id="168575"/>
    <lineage>
        <taxon>Eukaryota</taxon>
        <taxon>Viridiplantae</taxon>
        <taxon>Streptophyta</taxon>
        <taxon>Embryophyta</taxon>
        <taxon>Tracheophyta</taxon>
        <taxon>Spermatophyta</taxon>
        <taxon>Magnoliopsida</taxon>
        <taxon>eudicotyledons</taxon>
        <taxon>Gunneridae</taxon>
        <taxon>Pentapetalae</taxon>
        <taxon>rosids</taxon>
        <taxon>malvids</taxon>
        <taxon>Sapindales</taxon>
        <taxon>Sapindaceae</taxon>
        <taxon>Hippocastanoideae</taxon>
        <taxon>Acereae</taxon>
        <taxon>Dipteronia</taxon>
    </lineage>
</organism>
<comment type="caution">
    <text evidence="2">The sequence shown here is derived from an EMBL/GenBank/DDBJ whole genome shotgun (WGS) entry which is preliminary data.</text>
</comment>
<dbReference type="Proteomes" id="UP001280121">
    <property type="component" value="Unassembled WGS sequence"/>
</dbReference>
<dbReference type="AlphaFoldDB" id="A0AAD9TLL2"/>
<evidence type="ECO:0000256" key="1">
    <source>
        <dbReference type="SAM" id="Coils"/>
    </source>
</evidence>